<accession>A0A4Z2EEJ2</accession>
<dbReference type="Proteomes" id="UP000314294">
    <property type="component" value="Unassembled WGS sequence"/>
</dbReference>
<evidence type="ECO:0000256" key="1">
    <source>
        <dbReference type="SAM" id="MobiDB-lite"/>
    </source>
</evidence>
<proteinExistence type="predicted"/>
<dbReference type="EMBL" id="SRLO01008801">
    <property type="protein sequence ID" value="TNN27143.1"/>
    <property type="molecule type" value="Genomic_DNA"/>
</dbReference>
<feature type="compositionally biased region" description="Low complexity" evidence="1">
    <location>
        <begin position="109"/>
        <end position="121"/>
    </location>
</feature>
<dbReference type="AlphaFoldDB" id="A0A4Z2EEJ2"/>
<organism evidence="2 3">
    <name type="scientific">Liparis tanakae</name>
    <name type="common">Tanaka's snailfish</name>
    <dbReference type="NCBI Taxonomy" id="230148"/>
    <lineage>
        <taxon>Eukaryota</taxon>
        <taxon>Metazoa</taxon>
        <taxon>Chordata</taxon>
        <taxon>Craniata</taxon>
        <taxon>Vertebrata</taxon>
        <taxon>Euteleostomi</taxon>
        <taxon>Actinopterygii</taxon>
        <taxon>Neopterygii</taxon>
        <taxon>Teleostei</taxon>
        <taxon>Neoteleostei</taxon>
        <taxon>Acanthomorphata</taxon>
        <taxon>Eupercaria</taxon>
        <taxon>Perciformes</taxon>
        <taxon>Cottioidei</taxon>
        <taxon>Cottales</taxon>
        <taxon>Liparidae</taxon>
        <taxon>Liparis</taxon>
    </lineage>
</organism>
<feature type="compositionally biased region" description="Acidic residues" evidence="1">
    <location>
        <begin position="35"/>
        <end position="48"/>
    </location>
</feature>
<feature type="compositionally biased region" description="Basic and acidic residues" evidence="1">
    <location>
        <begin position="136"/>
        <end position="160"/>
    </location>
</feature>
<evidence type="ECO:0000313" key="2">
    <source>
        <dbReference type="EMBL" id="TNN27143.1"/>
    </source>
</evidence>
<protein>
    <submittedName>
        <fullName evidence="2">Uncharacterized protein</fullName>
    </submittedName>
</protein>
<name>A0A4Z2EEJ2_9TELE</name>
<evidence type="ECO:0000313" key="3">
    <source>
        <dbReference type="Proteomes" id="UP000314294"/>
    </source>
</evidence>
<feature type="region of interest" description="Disordered" evidence="1">
    <location>
        <begin position="1"/>
        <end position="186"/>
    </location>
</feature>
<feature type="compositionally biased region" description="Polar residues" evidence="1">
    <location>
        <begin position="78"/>
        <end position="87"/>
    </location>
</feature>
<keyword evidence="3" id="KW-1185">Reference proteome</keyword>
<reference evidence="2 3" key="1">
    <citation type="submission" date="2019-03" db="EMBL/GenBank/DDBJ databases">
        <title>First draft genome of Liparis tanakae, snailfish: a comprehensive survey of snailfish specific genes.</title>
        <authorList>
            <person name="Kim W."/>
            <person name="Song I."/>
            <person name="Jeong J.-H."/>
            <person name="Kim D."/>
            <person name="Kim S."/>
            <person name="Ryu S."/>
            <person name="Song J.Y."/>
            <person name="Lee S.K."/>
        </authorList>
    </citation>
    <scope>NUCLEOTIDE SEQUENCE [LARGE SCALE GENOMIC DNA]</scope>
    <source>
        <tissue evidence="2">Muscle</tissue>
    </source>
</reference>
<dbReference type="OrthoDB" id="8964920at2759"/>
<comment type="caution">
    <text evidence="2">The sequence shown here is derived from an EMBL/GenBank/DDBJ whole genome shotgun (WGS) entry which is preliminary data.</text>
</comment>
<gene>
    <name evidence="2" type="ORF">EYF80_062714</name>
</gene>
<sequence length="210" mass="23261">MGTQAWVEALGERQPSESESNEEEEEGNRETQEACQEEVEKEEGSEEKEENREMTKASVQETLVQVEQAEKEVCSLSGWHSESSSVNVEPPTPGRSVSSELLDRRESQENSSESVTSSSRAESGRSRQNGNGSKHSPQDRSSESSSGRKEEGALVSEKKVQVIRKVIRRVSTPTPENQGGDRWHRDLQHSPLLQEDGSGVGMNFITGFKV</sequence>